<comment type="caution">
    <text evidence="2">The sequence shown here is derived from an EMBL/GenBank/DDBJ whole genome shotgun (WGS) entry which is preliminary data.</text>
</comment>
<dbReference type="Pfam" id="PF03417">
    <property type="entry name" value="AAT"/>
    <property type="match status" value="1"/>
</dbReference>
<accession>A0A645DB08</accession>
<name>A0A645DB08_9ZZZZ</name>
<feature type="domain" description="Peptidase C45 hydrolase" evidence="1">
    <location>
        <begin position="6"/>
        <end position="129"/>
    </location>
</feature>
<sequence>MPLNDTFTYMLADAQGNCAVVETVADKGLGYKAVRRPVNGYLSSFNHFQSQQLQTMFPKRKNFSHWREEAVDTLFRKDQVSRDDLLHLLKTKIPEGLCYHDYNGYFGTLRSMLFDVSASKLYVCFGSPQLHPYFEADWHTPLGVNSTMVDYIEETAPQEFWKTVKGF</sequence>
<dbReference type="EMBL" id="VSSQ01034509">
    <property type="protein sequence ID" value="MPM86481.1"/>
    <property type="molecule type" value="Genomic_DNA"/>
</dbReference>
<evidence type="ECO:0000259" key="1">
    <source>
        <dbReference type="Pfam" id="PF03417"/>
    </source>
</evidence>
<dbReference type="InterPro" id="IPR005079">
    <property type="entry name" value="Peptidase_C45_hydrolase"/>
</dbReference>
<reference evidence="2" key="1">
    <citation type="submission" date="2019-08" db="EMBL/GenBank/DDBJ databases">
        <authorList>
            <person name="Kucharzyk K."/>
            <person name="Murdoch R.W."/>
            <person name="Higgins S."/>
            <person name="Loffler F."/>
        </authorList>
    </citation>
    <scope>NUCLEOTIDE SEQUENCE</scope>
</reference>
<proteinExistence type="predicted"/>
<evidence type="ECO:0000313" key="2">
    <source>
        <dbReference type="EMBL" id="MPM86481.1"/>
    </source>
</evidence>
<protein>
    <recommendedName>
        <fullName evidence="1">Peptidase C45 hydrolase domain-containing protein</fullName>
    </recommendedName>
</protein>
<dbReference type="AlphaFoldDB" id="A0A645DB08"/>
<organism evidence="2">
    <name type="scientific">bioreactor metagenome</name>
    <dbReference type="NCBI Taxonomy" id="1076179"/>
    <lineage>
        <taxon>unclassified sequences</taxon>
        <taxon>metagenomes</taxon>
        <taxon>ecological metagenomes</taxon>
    </lineage>
</organism>
<dbReference type="Gene3D" id="3.60.60.10">
    <property type="entry name" value="Penicillin V Acylase, Chain A"/>
    <property type="match status" value="1"/>
</dbReference>
<gene>
    <name evidence="2" type="ORF">SDC9_133570</name>
</gene>